<feature type="domain" description="Glycosyl transferase family 1" evidence="1">
    <location>
        <begin position="217"/>
        <end position="375"/>
    </location>
</feature>
<sequence>MNWTSDHSIQYLKSNPMNKKVKIAYCIPSLYYPSGMERVLTLKANYFAEHLGYDIHIILTDGKGKEPYYKLYPSITTHQLDINYDELYGLSLPKRIHRYWSKQKLFKKRLETCLNEIEPDITISLLRRDINFINKMKDKSIKLGEIHFNKSNYREFSDNCLPGIIQRAVKQYWMWQLIRQVRQLKSFVVLSHEDAAEWTELNNVTVIYNPLPFLPEQQSDNTPKQVIAVGRYVPQKGFDRLISAWSIVNKKHPDWILRIYGDGMREQLQNQIYELGISPSCILEHSTPDIVDKYCKSSIFVLSSRYEGFGMVIIEAMACGVPPVSFTCPCGPRDIISDGINGLLVENGNIEGLAEKICYLIENENVRREMGRQARMDIERFRIEPIAEQWKTLFESIIEKIKIYEMVY</sequence>
<dbReference type="RefSeq" id="WP_008017356.1">
    <property type="nucleotide sequence ID" value="NZ_ADKP01000088.1"/>
</dbReference>
<evidence type="ECO:0000313" key="3">
    <source>
        <dbReference type="Proteomes" id="UP000019380"/>
    </source>
</evidence>
<dbReference type="PANTHER" id="PTHR12526:SF630">
    <property type="entry name" value="GLYCOSYLTRANSFERASE"/>
    <property type="match status" value="1"/>
</dbReference>
<reference evidence="2 3" key="1">
    <citation type="submission" date="2013-12" db="EMBL/GenBank/DDBJ databases">
        <title>Improved hybrid genome assemblies of Bacteroides xylanisolvens SD CC 1b and Bacteroides xylanisolvens SD CC 2a using Illumina and 454 Sequencing.</title>
        <authorList>
            <person name="Ramaraj T."/>
            <person name="Sundararajan A."/>
            <person name="Mudge J."/>
            <person name="Schilkey F.D."/>
            <person name="Delvecchio V."/>
            <person name="Donlon M."/>
            <person name="Ziemer C."/>
        </authorList>
    </citation>
    <scope>NUCLEOTIDE SEQUENCE [LARGE SCALE GENOMIC DNA]</scope>
</reference>
<organism evidence="2 3">
    <name type="scientific">Bacteroides xylanisolvens SD CC 1b</name>
    <dbReference type="NCBI Taxonomy" id="702447"/>
    <lineage>
        <taxon>Bacteria</taxon>
        <taxon>Pseudomonadati</taxon>
        <taxon>Bacteroidota</taxon>
        <taxon>Bacteroidia</taxon>
        <taxon>Bacteroidales</taxon>
        <taxon>Bacteroidaceae</taxon>
        <taxon>Bacteroides</taxon>
    </lineage>
</organism>
<evidence type="ECO:0000259" key="1">
    <source>
        <dbReference type="Pfam" id="PF00534"/>
    </source>
</evidence>
<dbReference type="EMBL" id="CBXG010000016">
    <property type="protein sequence ID" value="CDM03824.1"/>
    <property type="molecule type" value="Genomic_DNA"/>
</dbReference>
<dbReference type="GO" id="GO:0016757">
    <property type="term" value="F:glycosyltransferase activity"/>
    <property type="evidence" value="ECO:0007669"/>
    <property type="project" value="UniProtKB-KW"/>
</dbReference>
<gene>
    <name evidence="2" type="ORF">BN890_13910</name>
</gene>
<comment type="caution">
    <text evidence="2">The sequence shown here is derived from an EMBL/GenBank/DDBJ whole genome shotgun (WGS) entry which is preliminary data.</text>
</comment>
<name>D4VK42_9BACE</name>
<protein>
    <submittedName>
        <fullName evidence="2">Alpha-1,4-N-acetylgalactosamine transferase PglH</fullName>
        <ecNumber evidence="2">2.4.1.-</ecNumber>
    </submittedName>
</protein>
<dbReference type="CDD" id="cd03820">
    <property type="entry name" value="GT4_AmsD-like"/>
    <property type="match status" value="1"/>
</dbReference>
<evidence type="ECO:0000313" key="2">
    <source>
        <dbReference type="EMBL" id="CDM03824.1"/>
    </source>
</evidence>
<accession>D4VK42</accession>
<dbReference type="PANTHER" id="PTHR12526">
    <property type="entry name" value="GLYCOSYLTRANSFERASE"/>
    <property type="match status" value="1"/>
</dbReference>
<dbReference type="EC" id="2.4.1.-" evidence="2"/>
<dbReference type="InterPro" id="IPR001296">
    <property type="entry name" value="Glyco_trans_1"/>
</dbReference>
<keyword evidence="2" id="KW-0328">Glycosyltransferase</keyword>
<dbReference type="Pfam" id="PF00534">
    <property type="entry name" value="Glycos_transf_1"/>
    <property type="match status" value="1"/>
</dbReference>
<dbReference type="SUPFAM" id="SSF53756">
    <property type="entry name" value="UDP-Glycosyltransferase/glycogen phosphorylase"/>
    <property type="match status" value="1"/>
</dbReference>
<dbReference type="AlphaFoldDB" id="D4VK42"/>
<dbReference type="Proteomes" id="UP000019380">
    <property type="component" value="Unassembled WGS sequence"/>
</dbReference>
<proteinExistence type="predicted"/>
<dbReference type="Gene3D" id="3.40.50.2000">
    <property type="entry name" value="Glycogen Phosphorylase B"/>
    <property type="match status" value="2"/>
</dbReference>
<keyword evidence="2" id="KW-0808">Transferase</keyword>